<protein>
    <recommendedName>
        <fullName evidence="17">Lipoprotein</fullName>
    </recommendedName>
</protein>
<dbReference type="Proteomes" id="UP000283732">
    <property type="component" value="Unassembled WGS sequence"/>
</dbReference>
<evidence type="ECO:0000313" key="6">
    <source>
        <dbReference type="EMBL" id="RGN49366.1"/>
    </source>
</evidence>
<evidence type="ECO:0000313" key="8">
    <source>
        <dbReference type="EMBL" id="RHC86575.1"/>
    </source>
</evidence>
<dbReference type="OrthoDB" id="1048476at2"/>
<evidence type="ECO:0000313" key="10">
    <source>
        <dbReference type="Proteomes" id="UP000261088"/>
    </source>
</evidence>
<dbReference type="Proteomes" id="UP000434916">
    <property type="component" value="Unassembled WGS sequence"/>
</dbReference>
<evidence type="ECO:0000313" key="7">
    <source>
        <dbReference type="EMBL" id="RGZ45615.1"/>
    </source>
</evidence>
<dbReference type="AlphaFoldDB" id="A0A355VUF7"/>
<reference evidence="10 11" key="1">
    <citation type="submission" date="2018-08" db="EMBL/GenBank/DDBJ databases">
        <title>A genome reference for cultivated species of the human gut microbiota.</title>
        <authorList>
            <person name="Zou Y."/>
            <person name="Xue W."/>
            <person name="Luo G."/>
        </authorList>
    </citation>
    <scope>NUCLEOTIDE SEQUENCE [LARGE SCALE GENOMIC DNA]</scope>
    <source>
        <strain evidence="9 11">AM16-50</strain>
        <strain evidence="8 13">AM34-17</strain>
        <strain evidence="7 12">AM50-15</strain>
        <strain evidence="6 10">OM05-11AA</strain>
    </source>
</reference>
<evidence type="ECO:0000313" key="15">
    <source>
        <dbReference type="Proteomes" id="UP000448908"/>
    </source>
</evidence>
<dbReference type="EMBL" id="QRKC01000001">
    <property type="protein sequence ID" value="RHH79616.1"/>
    <property type="molecule type" value="Genomic_DNA"/>
</dbReference>
<dbReference type="Proteomes" id="UP000261088">
    <property type="component" value="Unassembled WGS sequence"/>
</dbReference>
<dbReference type="Proteomes" id="UP000285173">
    <property type="component" value="Unassembled WGS sequence"/>
</dbReference>
<evidence type="ECO:0000313" key="3">
    <source>
        <dbReference type="EMBL" id="MTU38464.1"/>
    </source>
</evidence>
<dbReference type="EMBL" id="QSEF01000021">
    <property type="protein sequence ID" value="RGZ45615.1"/>
    <property type="molecule type" value="Genomic_DNA"/>
</dbReference>
<dbReference type="EMBL" id="WNCN01000003">
    <property type="protein sequence ID" value="MTU38464.1"/>
    <property type="molecule type" value="Genomic_DNA"/>
</dbReference>
<evidence type="ECO:0000313" key="16">
    <source>
        <dbReference type="Proteomes" id="UP000482671"/>
    </source>
</evidence>
<keyword evidence="1" id="KW-0732">Signal</keyword>
<evidence type="ECO:0000313" key="11">
    <source>
        <dbReference type="Proteomes" id="UP000283732"/>
    </source>
</evidence>
<keyword evidence="14" id="KW-1185">Reference proteome</keyword>
<evidence type="ECO:0000256" key="1">
    <source>
        <dbReference type="SAM" id="SignalP"/>
    </source>
</evidence>
<evidence type="ECO:0008006" key="17">
    <source>
        <dbReference type="Google" id="ProtNLM"/>
    </source>
</evidence>
<feature type="chain" id="PRO_5044584913" description="Lipoprotein" evidence="1">
    <location>
        <begin position="21"/>
        <end position="136"/>
    </location>
</feature>
<dbReference type="EMBL" id="BQNZ01000002">
    <property type="protein sequence ID" value="GKH73011.1"/>
    <property type="molecule type" value="Genomic_DNA"/>
</dbReference>
<evidence type="ECO:0000313" key="13">
    <source>
        <dbReference type="Proteomes" id="UP000286260"/>
    </source>
</evidence>
<evidence type="ECO:0000313" key="12">
    <source>
        <dbReference type="Proteomes" id="UP000285173"/>
    </source>
</evidence>
<dbReference type="Proteomes" id="UP000286260">
    <property type="component" value="Unassembled WGS sequence"/>
</dbReference>
<reference evidence="2" key="3">
    <citation type="submission" date="2022-01" db="EMBL/GenBank/DDBJ databases">
        <title>Novel bile acid biosynthetic pathways are enriched in the microbiome of centenarians.</title>
        <authorList>
            <person name="Sato Y."/>
            <person name="Atarashi K."/>
            <person name="Plichta R.D."/>
            <person name="Arai Y."/>
            <person name="Sasajima S."/>
            <person name="Kearney M.S."/>
            <person name="Suda W."/>
            <person name="Takeshita K."/>
            <person name="Sasaki T."/>
            <person name="Okamoto S."/>
            <person name="Skelly N.A."/>
            <person name="Okamura Y."/>
            <person name="Vlamakis H."/>
            <person name="Li Y."/>
            <person name="Tanoue T."/>
            <person name="Takei H."/>
            <person name="Nittono H."/>
            <person name="Narushima S."/>
            <person name="Irie J."/>
            <person name="Itoh H."/>
            <person name="Moriya K."/>
            <person name="Sugiura Y."/>
            <person name="Suematsu M."/>
            <person name="Moritoki N."/>
            <person name="Shibata S."/>
            <person name="Littman R.D."/>
            <person name="Fischbach A.M."/>
            <person name="Uwamino Y."/>
            <person name="Inoue T."/>
            <person name="Honda A."/>
            <person name="Hattori M."/>
            <person name="Murai T."/>
            <person name="Xavier J.R."/>
            <person name="Hirose N."/>
            <person name="Honda K."/>
        </authorList>
    </citation>
    <scope>NUCLEOTIDE SEQUENCE</scope>
    <source>
        <strain evidence="2">CE91-St3</strain>
    </source>
</reference>
<dbReference type="EMBL" id="WNDA01000022">
    <property type="protein sequence ID" value="MTU70107.1"/>
    <property type="molecule type" value="Genomic_DNA"/>
</dbReference>
<dbReference type="EMBL" id="QSII01000008">
    <property type="protein sequence ID" value="RHC86575.1"/>
    <property type="molecule type" value="Genomic_DNA"/>
</dbReference>
<evidence type="ECO:0000313" key="4">
    <source>
        <dbReference type="EMBL" id="MTU70107.1"/>
    </source>
</evidence>
<evidence type="ECO:0000313" key="14">
    <source>
        <dbReference type="Proteomes" id="UP000434916"/>
    </source>
</evidence>
<dbReference type="GeneID" id="49203263"/>
<evidence type="ECO:0000313" key="9">
    <source>
        <dbReference type="EMBL" id="RHH79616.1"/>
    </source>
</evidence>
<reference evidence="14 15" key="2">
    <citation type="journal article" date="2019" name="Nat. Med.">
        <title>A library of human gut bacterial isolates paired with longitudinal multiomics data enables mechanistic microbiome research.</title>
        <authorList>
            <person name="Poyet M."/>
            <person name="Groussin M."/>
            <person name="Gibbons S.M."/>
            <person name="Avila-Pacheco J."/>
            <person name="Jiang X."/>
            <person name="Kearney S.M."/>
            <person name="Perrotta A.R."/>
            <person name="Berdy B."/>
            <person name="Zhao S."/>
            <person name="Lieberman T.D."/>
            <person name="Swanson P.K."/>
            <person name="Smith M."/>
            <person name="Roesemann S."/>
            <person name="Alexander J.E."/>
            <person name="Rich S.A."/>
            <person name="Livny J."/>
            <person name="Vlamakis H."/>
            <person name="Clish C."/>
            <person name="Bullock K."/>
            <person name="Deik A."/>
            <person name="Scott J."/>
            <person name="Pierce K.A."/>
            <person name="Xavier R.J."/>
            <person name="Alm E.J."/>
        </authorList>
    </citation>
    <scope>NUCLEOTIDE SEQUENCE [LARGE SCALE GENOMIC DNA]</scope>
    <source>
        <strain evidence="5 16">BIOML-A11</strain>
        <strain evidence="4 15">BIOML-A16</strain>
        <strain evidence="3 14">BIOML-A29</strain>
    </source>
</reference>
<sequence>MIKKNILGLLFLLSALCLFNSCEDDPYYDDYGWATDALCNNTWVDFYTNNKGYECEQRLDFYNDHTGEDFTIIYYPNGMTDELKTSFYWDWKDEYFDSFYVEYANGTDYYEDVRIGNEYLKCFLNGDRVTFEAFHW</sequence>
<accession>A0A355VUF7</accession>
<dbReference type="Proteomes" id="UP000482671">
    <property type="component" value="Unassembled WGS sequence"/>
</dbReference>
<dbReference type="Proteomes" id="UP001055114">
    <property type="component" value="Unassembled WGS sequence"/>
</dbReference>
<dbReference type="RefSeq" id="WP_005637519.1">
    <property type="nucleotide sequence ID" value="NZ_BAABYG010000001.1"/>
</dbReference>
<gene>
    <name evidence="2" type="ORF">CE91St3_28740</name>
    <name evidence="9" type="ORF">DW191_00240</name>
    <name evidence="8" type="ORF">DW828_07790</name>
    <name evidence="7" type="ORF">DW986_14335</name>
    <name evidence="6" type="ORF">DXB61_14160</name>
    <name evidence="3" type="ORF">GMD82_02855</name>
    <name evidence="4" type="ORF">GMD92_13760</name>
    <name evidence="5" type="ORF">GME02_14180</name>
</gene>
<comment type="caution">
    <text evidence="9">The sequence shown here is derived from an EMBL/GenBank/DDBJ whole genome shotgun (WGS) entry which is preliminary data.</text>
</comment>
<organism evidence="9 11">
    <name type="scientific">Parabacteroides merdae</name>
    <dbReference type="NCBI Taxonomy" id="46503"/>
    <lineage>
        <taxon>Bacteria</taxon>
        <taxon>Pseudomonadati</taxon>
        <taxon>Bacteroidota</taxon>
        <taxon>Bacteroidia</taxon>
        <taxon>Bacteroidales</taxon>
        <taxon>Tannerellaceae</taxon>
        <taxon>Parabacteroides</taxon>
    </lineage>
</organism>
<name>A0A355VUF7_9BACT</name>
<dbReference type="EMBL" id="QSUP01000020">
    <property type="protein sequence ID" value="RGN49366.1"/>
    <property type="molecule type" value="Genomic_DNA"/>
</dbReference>
<feature type="signal peptide" evidence="1">
    <location>
        <begin position="1"/>
        <end position="20"/>
    </location>
</feature>
<proteinExistence type="predicted"/>
<dbReference type="EMBL" id="WNDD01000015">
    <property type="protein sequence ID" value="MTV02770.1"/>
    <property type="molecule type" value="Genomic_DNA"/>
</dbReference>
<evidence type="ECO:0000313" key="5">
    <source>
        <dbReference type="EMBL" id="MTV02770.1"/>
    </source>
</evidence>
<dbReference type="Proteomes" id="UP000448908">
    <property type="component" value="Unassembled WGS sequence"/>
</dbReference>
<evidence type="ECO:0000313" key="2">
    <source>
        <dbReference type="EMBL" id="GKH73011.1"/>
    </source>
</evidence>